<feature type="signal peptide" evidence="1">
    <location>
        <begin position="1"/>
        <end position="24"/>
    </location>
</feature>
<dbReference type="RefSeq" id="WP_379666725.1">
    <property type="nucleotide sequence ID" value="NZ_JBHULH010000004.1"/>
</dbReference>
<reference evidence="4" key="1">
    <citation type="journal article" date="2019" name="Int. J. Syst. Evol. Microbiol.">
        <title>The Global Catalogue of Microorganisms (GCM) 10K type strain sequencing project: providing services to taxonomists for standard genome sequencing and annotation.</title>
        <authorList>
            <consortium name="The Broad Institute Genomics Platform"/>
            <consortium name="The Broad Institute Genome Sequencing Center for Infectious Disease"/>
            <person name="Wu L."/>
            <person name="Ma J."/>
        </authorList>
    </citation>
    <scope>NUCLEOTIDE SEQUENCE [LARGE SCALE GENOMIC DNA]</scope>
    <source>
        <strain evidence="4">KCTC 52127</strain>
    </source>
</reference>
<dbReference type="Proteomes" id="UP001597508">
    <property type="component" value="Unassembled WGS sequence"/>
</dbReference>
<evidence type="ECO:0000313" key="4">
    <source>
        <dbReference type="Proteomes" id="UP001597508"/>
    </source>
</evidence>
<protein>
    <submittedName>
        <fullName evidence="3">DUF4097 family beta strand repeat-containing protein</fullName>
    </submittedName>
</protein>
<comment type="caution">
    <text evidence="3">The sequence shown here is derived from an EMBL/GenBank/DDBJ whole genome shotgun (WGS) entry which is preliminary data.</text>
</comment>
<dbReference type="EMBL" id="JBHULH010000004">
    <property type="protein sequence ID" value="MFD2568022.1"/>
    <property type="molecule type" value="Genomic_DNA"/>
</dbReference>
<feature type="domain" description="DUF4097" evidence="2">
    <location>
        <begin position="197"/>
        <end position="305"/>
    </location>
</feature>
<proteinExistence type="predicted"/>
<keyword evidence="1" id="KW-0732">Signal</keyword>
<feature type="chain" id="PRO_5047423516" evidence="1">
    <location>
        <begin position="25"/>
        <end position="311"/>
    </location>
</feature>
<evidence type="ECO:0000256" key="1">
    <source>
        <dbReference type="SAM" id="SignalP"/>
    </source>
</evidence>
<keyword evidence="4" id="KW-1185">Reference proteome</keyword>
<sequence length="311" mass="34919">MKNFKALIIILALAFIQMPMSAQKKIKFSKGTLRICSSKNFKITGYSGNEVIIKSLHGKRSSYKGLVTSTSRNLRSNKQSQYSLTYKADTTKKGGFVYYFSDASRKKGLKKLGKKNENRELGIYFTIEQKNGELIFMDETPTNGQFVIFGDEKYEIQVPNSLKIVWETNGCKYNTKTSQSPLFYSSNVSSLSNFSGEVEIASTLNNMKLTDVTGPVSINTIGGNVTVEFDKKTPQKLYSIYSNNGFIDITLPESSNVMLDAQGSSIYSDIDFKIEEEKEELGKQQMRLKLKSGNVKMKLNAGLGNIYLRKK</sequence>
<dbReference type="InterPro" id="IPR025164">
    <property type="entry name" value="Toastrack_DUF4097"/>
</dbReference>
<name>A0ABW5LUC5_9FLAO</name>
<evidence type="ECO:0000259" key="2">
    <source>
        <dbReference type="Pfam" id="PF13349"/>
    </source>
</evidence>
<organism evidence="3 4">
    <name type="scientific">Pseudotenacibaculum haliotis</name>
    <dbReference type="NCBI Taxonomy" id="1862138"/>
    <lineage>
        <taxon>Bacteria</taxon>
        <taxon>Pseudomonadati</taxon>
        <taxon>Bacteroidota</taxon>
        <taxon>Flavobacteriia</taxon>
        <taxon>Flavobacteriales</taxon>
        <taxon>Flavobacteriaceae</taxon>
        <taxon>Pseudotenacibaculum</taxon>
    </lineage>
</organism>
<gene>
    <name evidence="3" type="ORF">ACFSRZ_11600</name>
</gene>
<evidence type="ECO:0000313" key="3">
    <source>
        <dbReference type="EMBL" id="MFD2568022.1"/>
    </source>
</evidence>
<accession>A0ABW5LUC5</accession>
<dbReference type="Pfam" id="PF13349">
    <property type="entry name" value="DUF4097"/>
    <property type="match status" value="1"/>
</dbReference>